<dbReference type="NCBIfam" id="NF046050">
    <property type="entry name" value="CPBP_fam_MroQ"/>
    <property type="match status" value="1"/>
</dbReference>
<feature type="transmembrane region" description="Helical" evidence="1">
    <location>
        <begin position="81"/>
        <end position="102"/>
    </location>
</feature>
<keyword evidence="1" id="KW-0472">Membrane</keyword>
<dbReference type="GeneID" id="58097068"/>
<dbReference type="GO" id="GO:0006508">
    <property type="term" value="P:proteolysis"/>
    <property type="evidence" value="ECO:0007669"/>
    <property type="project" value="UniProtKB-KW"/>
</dbReference>
<reference evidence="3 4" key="1">
    <citation type="submission" date="2015-03" db="EMBL/GenBank/DDBJ databases">
        <title>Genome Assembly of Staphylococcus cohnii subsp. cohnii strain G22B2.</title>
        <authorList>
            <person name="Nair G."/>
            <person name="Kaur G."/>
            <person name="Khatri I."/>
            <person name="Singh N.K."/>
            <person name="Sathyabama S."/>
            <person name="Maurya S.K."/>
            <person name="Subramanian S."/>
            <person name="Agrewala J.N."/>
            <person name="Mayilraj S."/>
        </authorList>
    </citation>
    <scope>NUCLEOTIDE SEQUENCE [LARGE SCALE GENOMIC DNA]</scope>
    <source>
        <strain evidence="3 4">G22B2</strain>
    </source>
</reference>
<name>A0A0M2NWI0_STACC</name>
<dbReference type="GO" id="GO:0004175">
    <property type="term" value="F:endopeptidase activity"/>
    <property type="evidence" value="ECO:0007669"/>
    <property type="project" value="UniProtKB-ARBA"/>
</dbReference>
<dbReference type="InterPro" id="IPR052710">
    <property type="entry name" value="CAAX_protease"/>
</dbReference>
<sequence length="247" mass="27947">MSRLWVSILTLFIYGLAQYGVLFLHMAGFFDNLSGKSLMFTNIYTQVILFIIASIIIIIINNFIANPTQLEQRTKEKKRYAVLWALVGYVCVMAYQIIANLINMFVLGGPQSSPNTERLMKVAQDIPVFIILISVVGPILEEYVFRKVIFGELYQLMKGNKTLKFIVASVVSSIIFSAAHGDPAFFIIYFGMGMIFSGLYAFTKRIWVPIAVHMMQNGFVVIIQVLIGPEKIKELQETTSFIFSLII</sequence>
<dbReference type="Pfam" id="PF02517">
    <property type="entry name" value="Rce1-like"/>
    <property type="match status" value="1"/>
</dbReference>
<feature type="transmembrane region" description="Helical" evidence="1">
    <location>
        <begin position="210"/>
        <end position="227"/>
    </location>
</feature>
<dbReference type="RefSeq" id="WP_019469561.1">
    <property type="nucleotide sequence ID" value="NZ_BKAS01000014.1"/>
</dbReference>
<feature type="transmembrane region" description="Helical" evidence="1">
    <location>
        <begin position="41"/>
        <end position="60"/>
    </location>
</feature>
<protein>
    <submittedName>
        <fullName evidence="3">CAAX amino terminal protease family protein</fullName>
    </submittedName>
</protein>
<dbReference type="EMBL" id="LAKJ01000010">
    <property type="protein sequence ID" value="KKI64086.1"/>
    <property type="molecule type" value="Genomic_DNA"/>
</dbReference>
<dbReference type="GO" id="GO:0080120">
    <property type="term" value="P:CAAX-box protein maturation"/>
    <property type="evidence" value="ECO:0007669"/>
    <property type="project" value="UniProtKB-ARBA"/>
</dbReference>
<evidence type="ECO:0000259" key="2">
    <source>
        <dbReference type="Pfam" id="PF02517"/>
    </source>
</evidence>
<proteinExistence type="predicted"/>
<dbReference type="AlphaFoldDB" id="A0A0M2NWI0"/>
<evidence type="ECO:0000256" key="1">
    <source>
        <dbReference type="SAM" id="Phobius"/>
    </source>
</evidence>
<organism evidence="3 4">
    <name type="scientific">Staphylococcus cohnii subsp. cohnii</name>
    <dbReference type="NCBI Taxonomy" id="74704"/>
    <lineage>
        <taxon>Bacteria</taxon>
        <taxon>Bacillati</taxon>
        <taxon>Bacillota</taxon>
        <taxon>Bacilli</taxon>
        <taxon>Bacillales</taxon>
        <taxon>Staphylococcaceae</taxon>
        <taxon>Staphylococcus</taxon>
        <taxon>Staphylococcus cohnii species complex</taxon>
    </lineage>
</organism>
<dbReference type="InterPro" id="IPR003675">
    <property type="entry name" value="Rce1/LyrA-like_dom"/>
</dbReference>
<keyword evidence="1" id="KW-1133">Transmembrane helix</keyword>
<comment type="caution">
    <text evidence="3">The sequence shown here is derived from an EMBL/GenBank/DDBJ whole genome shotgun (WGS) entry which is preliminary data.</text>
</comment>
<dbReference type="Proteomes" id="UP000034455">
    <property type="component" value="Unassembled WGS sequence"/>
</dbReference>
<dbReference type="PANTHER" id="PTHR36435:SF6">
    <property type="entry name" value="ABORTIVE INFECTION PROTEIN"/>
    <property type="match status" value="1"/>
</dbReference>
<accession>A0A0M2NWI0</accession>
<keyword evidence="3" id="KW-0645">Protease</keyword>
<dbReference type="PATRIC" id="fig|74704.6.peg.69"/>
<keyword evidence="1" id="KW-0812">Transmembrane</keyword>
<gene>
    <name evidence="3" type="ORF">UF66_0067</name>
</gene>
<evidence type="ECO:0000313" key="3">
    <source>
        <dbReference type="EMBL" id="KKI64086.1"/>
    </source>
</evidence>
<dbReference type="PANTHER" id="PTHR36435">
    <property type="entry name" value="SLR1288 PROTEIN"/>
    <property type="match status" value="1"/>
</dbReference>
<keyword evidence="3" id="KW-0378">Hydrolase</keyword>
<feature type="transmembrane region" description="Helical" evidence="1">
    <location>
        <begin position="122"/>
        <end position="141"/>
    </location>
</feature>
<feature type="domain" description="CAAX prenyl protease 2/Lysostaphin resistance protein A-like" evidence="2">
    <location>
        <begin position="126"/>
        <end position="218"/>
    </location>
</feature>
<feature type="transmembrane region" description="Helical" evidence="1">
    <location>
        <begin position="162"/>
        <end position="179"/>
    </location>
</feature>
<evidence type="ECO:0000313" key="4">
    <source>
        <dbReference type="Proteomes" id="UP000034455"/>
    </source>
</evidence>